<dbReference type="InterPro" id="IPR004849">
    <property type="entry name" value="6DGDH_YqeC"/>
</dbReference>
<keyword evidence="4 6" id="KW-0560">Oxidoreductase</keyword>
<comment type="caution">
    <text evidence="8">The sequence shown here is derived from an EMBL/GenBank/DDBJ whole genome shotgun (WGS) entry which is preliminary data.</text>
</comment>
<feature type="binding site" evidence="6">
    <location>
        <begin position="93"/>
        <end position="94"/>
    </location>
    <ligand>
        <name>NADP(+)</name>
        <dbReference type="ChEBI" id="CHEBI:58349"/>
    </ligand>
</feature>
<dbReference type="GO" id="GO:0009051">
    <property type="term" value="P:pentose-phosphate shunt, oxidative branch"/>
    <property type="evidence" value="ECO:0007669"/>
    <property type="project" value="TreeGrafter"/>
</dbReference>
<dbReference type="Pfam" id="PF02781">
    <property type="entry name" value="G6PD_C"/>
    <property type="match status" value="1"/>
</dbReference>
<dbReference type="InterPro" id="IPR022674">
    <property type="entry name" value="G6P_DH_NAD-bd"/>
</dbReference>
<dbReference type="GO" id="GO:0004345">
    <property type="term" value="F:glucose-6-phosphate dehydrogenase activity"/>
    <property type="evidence" value="ECO:0007669"/>
    <property type="project" value="UniProtKB-UniRule"/>
</dbReference>
<evidence type="ECO:0000256" key="3">
    <source>
        <dbReference type="ARBA" id="ARBA00022857"/>
    </source>
</evidence>
<comment type="caution">
    <text evidence="6">Lacks conserved residue(s) required for the propagation of feature annotation.</text>
</comment>
<dbReference type="InterPro" id="IPR006115">
    <property type="entry name" value="6PGDH_NADP-bd"/>
</dbReference>
<keyword evidence="2 6" id="KW-0313">Glucose metabolism</keyword>
<dbReference type="Proteomes" id="UP000034539">
    <property type="component" value="Unassembled WGS sequence"/>
</dbReference>
<dbReference type="PANTHER" id="PTHR23429">
    <property type="entry name" value="GLUCOSE-6-PHOSPHATE 1-DEHYDROGENASE G6PD"/>
    <property type="match status" value="1"/>
</dbReference>
<dbReference type="AlphaFoldDB" id="A0A0G0T7V8"/>
<dbReference type="SUPFAM" id="SSF51735">
    <property type="entry name" value="NAD(P)-binding Rossmann-fold domains"/>
    <property type="match status" value="2"/>
</dbReference>
<keyword evidence="3 6" id="KW-0521">NADP</keyword>
<feature type="binding site" evidence="6">
    <location>
        <position position="194"/>
    </location>
    <ligand>
        <name>substrate</name>
    </ligand>
</feature>
<evidence type="ECO:0000313" key="9">
    <source>
        <dbReference type="Proteomes" id="UP000034539"/>
    </source>
</evidence>
<dbReference type="InterPro" id="IPR001282">
    <property type="entry name" value="G6P_DH"/>
</dbReference>
<feature type="binding site" evidence="6">
    <location>
        <position position="342"/>
    </location>
    <ligand>
        <name>substrate</name>
    </ligand>
</feature>
<dbReference type="InterPro" id="IPR022675">
    <property type="entry name" value="G6P_DH_C"/>
</dbReference>
<dbReference type="GO" id="GO:0006006">
    <property type="term" value="P:glucose metabolic process"/>
    <property type="evidence" value="ECO:0007669"/>
    <property type="project" value="UniProtKB-KW"/>
</dbReference>
<comment type="catalytic activity">
    <reaction evidence="6">
        <text>D-glucose 6-phosphate + NADP(+) = 6-phospho-D-glucono-1,5-lactone + NADPH + H(+)</text>
        <dbReference type="Rhea" id="RHEA:15841"/>
        <dbReference type="ChEBI" id="CHEBI:15378"/>
        <dbReference type="ChEBI" id="CHEBI:57783"/>
        <dbReference type="ChEBI" id="CHEBI:57955"/>
        <dbReference type="ChEBI" id="CHEBI:58349"/>
        <dbReference type="ChEBI" id="CHEBI:61548"/>
        <dbReference type="EC" id="1.1.1.49"/>
    </reaction>
</comment>
<evidence type="ECO:0000256" key="5">
    <source>
        <dbReference type="ARBA" id="ARBA00023277"/>
    </source>
</evidence>
<dbReference type="InterPro" id="IPR006114">
    <property type="entry name" value="6PGDH_C"/>
</dbReference>
<dbReference type="Gene3D" id="1.10.1040.10">
    <property type="entry name" value="N-(1-d-carboxylethyl)-l-norvaline Dehydrogenase, domain 2"/>
    <property type="match status" value="1"/>
</dbReference>
<dbReference type="EC" id="1.1.1.49" evidence="6"/>
<dbReference type="GO" id="GO:0005829">
    <property type="term" value="C:cytosol"/>
    <property type="evidence" value="ECO:0007669"/>
    <property type="project" value="TreeGrafter"/>
</dbReference>
<name>A0A0G0T7V8_9BACT</name>
<dbReference type="Gene3D" id="3.30.360.10">
    <property type="entry name" value="Dihydrodipicolinate Reductase, domain 2"/>
    <property type="match status" value="1"/>
</dbReference>
<dbReference type="SUPFAM" id="SSF48179">
    <property type="entry name" value="6-phosphogluconate dehydrogenase C-terminal domain-like"/>
    <property type="match status" value="1"/>
</dbReference>
<evidence type="ECO:0000313" key="8">
    <source>
        <dbReference type="EMBL" id="KKR33972.1"/>
    </source>
</evidence>
<feature type="domain" description="6-phosphogluconate dehydrogenase C-terminal" evidence="7">
    <location>
        <begin position="651"/>
        <end position="779"/>
    </location>
</feature>
<comment type="similarity">
    <text evidence="6">Belongs to the glucose-6-phosphate dehydrogenase family.</text>
</comment>
<comment type="pathway">
    <text evidence="1 6">Carbohydrate degradation; pentose phosphate pathway; D-ribulose 5-phosphate from D-glucose 6-phosphate (oxidative stage): step 1/3.</text>
</comment>
<dbReference type="NCBIfam" id="NF007161">
    <property type="entry name" value="PRK09599.1"/>
    <property type="match status" value="1"/>
</dbReference>
<organism evidence="8 9">
    <name type="scientific">Candidatus Gottesmanbacteria bacterium GW2011_GWC2_39_8</name>
    <dbReference type="NCBI Taxonomy" id="1618450"/>
    <lineage>
        <taxon>Bacteria</taxon>
        <taxon>Candidatus Gottesmaniibacteriota</taxon>
    </lineage>
</organism>
<evidence type="ECO:0000259" key="7">
    <source>
        <dbReference type="SMART" id="SM01350"/>
    </source>
</evidence>
<feature type="binding site" evidence="6">
    <location>
        <position position="228"/>
    </location>
    <ligand>
        <name>substrate</name>
    </ligand>
</feature>
<dbReference type="SMART" id="SM01350">
    <property type="entry name" value="6PGD"/>
    <property type="match status" value="1"/>
</dbReference>
<keyword evidence="5 6" id="KW-0119">Carbohydrate metabolism</keyword>
<dbReference type="PANTHER" id="PTHR23429:SF0">
    <property type="entry name" value="GLUCOSE-6-PHOSPHATE 1-DEHYDROGENASE"/>
    <property type="match status" value="1"/>
</dbReference>
<dbReference type="Pfam" id="PF03446">
    <property type="entry name" value="NAD_binding_2"/>
    <property type="match status" value="1"/>
</dbReference>
<dbReference type="PATRIC" id="fig|1618450.3.peg.288"/>
<accession>A0A0G0T7V8</accession>
<feature type="binding site" evidence="6">
    <location>
        <position position="247"/>
    </location>
    <ligand>
        <name>substrate</name>
    </ligand>
</feature>
<evidence type="ECO:0000256" key="1">
    <source>
        <dbReference type="ARBA" id="ARBA00004937"/>
    </source>
</evidence>
<dbReference type="InterPro" id="IPR036291">
    <property type="entry name" value="NAD(P)-bd_dom_sf"/>
</dbReference>
<dbReference type="UniPathway" id="UPA00115">
    <property type="reaction ID" value="UER00408"/>
</dbReference>
<gene>
    <name evidence="6" type="primary">zwf</name>
    <name evidence="8" type="ORF">UT63_C0009G0002</name>
</gene>
<dbReference type="Pfam" id="PF00479">
    <property type="entry name" value="G6PD_N"/>
    <property type="match status" value="1"/>
</dbReference>
<dbReference type="EMBL" id="LBXN01000009">
    <property type="protein sequence ID" value="KKR33972.1"/>
    <property type="molecule type" value="Genomic_DNA"/>
</dbReference>
<dbReference type="NCBIfam" id="TIGR00871">
    <property type="entry name" value="zwf"/>
    <property type="match status" value="1"/>
</dbReference>
<feature type="binding site" evidence="6">
    <location>
        <position position="160"/>
    </location>
    <ligand>
        <name>NADP(+)</name>
        <dbReference type="ChEBI" id="CHEBI:58349"/>
    </ligand>
</feature>
<evidence type="ECO:0000256" key="2">
    <source>
        <dbReference type="ARBA" id="ARBA00022526"/>
    </source>
</evidence>
<dbReference type="Gene3D" id="3.40.50.720">
    <property type="entry name" value="NAD(P)-binding Rossmann-like Domain"/>
    <property type="match status" value="2"/>
</dbReference>
<dbReference type="SUPFAM" id="SSF55347">
    <property type="entry name" value="Glyceraldehyde-3-phosphate dehydrogenase-like, C-terminal domain"/>
    <property type="match status" value="1"/>
</dbReference>
<evidence type="ECO:0000256" key="4">
    <source>
        <dbReference type="ARBA" id="ARBA00023002"/>
    </source>
</evidence>
<feature type="active site" description="Proton acceptor" evidence="6">
    <location>
        <position position="252"/>
    </location>
</feature>
<dbReference type="Pfam" id="PF00393">
    <property type="entry name" value="6PGD"/>
    <property type="match status" value="1"/>
</dbReference>
<comment type="function">
    <text evidence="6">Catalyzes the oxidation of glucose 6-phosphate to 6-phosphogluconolactone.</text>
</comment>
<dbReference type="NCBIfam" id="TIGR00872">
    <property type="entry name" value="gnd_rel"/>
    <property type="match status" value="1"/>
</dbReference>
<dbReference type="HAMAP" id="MF_00966">
    <property type="entry name" value="G6PD"/>
    <property type="match status" value="1"/>
</dbReference>
<proteinExistence type="inferred from homology"/>
<dbReference type="GO" id="GO:0004616">
    <property type="term" value="F:phosphogluconate dehydrogenase (decarboxylating) activity"/>
    <property type="evidence" value="ECO:0007669"/>
    <property type="project" value="InterPro"/>
</dbReference>
<dbReference type="PRINTS" id="PR00079">
    <property type="entry name" value="G6PDHDRGNASE"/>
</dbReference>
<dbReference type="InterPro" id="IPR008927">
    <property type="entry name" value="6-PGluconate_DH-like_C_sf"/>
</dbReference>
<feature type="binding site" evidence="6">
    <location>
        <position position="190"/>
    </location>
    <ligand>
        <name>substrate</name>
    </ligand>
</feature>
<dbReference type="GO" id="GO:0050661">
    <property type="term" value="F:NADP binding"/>
    <property type="evidence" value="ECO:0007669"/>
    <property type="project" value="UniProtKB-UniRule"/>
</dbReference>
<dbReference type="InterPro" id="IPR013328">
    <property type="entry name" value="6PGD_dom2"/>
</dbReference>
<sequence>MDKKVPWKFELPTIFIIFGITGDLVHKKILKSLYSLFLKGLLPKKIQVFGFSRRELDDAGLRGFLKDIMKDGKYKRPKEYDNFLSFFHYVRGDFTEREAYKNLANILGRVDGQWRVCSNKLFYLGVPPLYYRTILDELKISGLTIPCSPEEGWTRVILEKPFGTDLTSAMDLDSLLGSLFREEQIYRVDHYLAKETVRNILAFRFSNSFLTPSWNNKNIEKIEIKLLEKGGVGRRGEFYDKVGALRDVGQNHLLQLLSLFTMDNPGQFSAENIRKQRSAVLSKLRVFTSEEVTSHTVRGQYMGYKSEKGVRDDSETETYFKVKAYVDKDDFYGVPIYLESGKALNTAKTEITVTFRHKSPCLCPPGEHFQNVLIYTLTPEEKITTRFLVKKPGHAYILSPQNFEFDYQKAYKKTEFIEEYEQLLSDIITGDQTLFVSTDEILSQWKFVEPILSAWREGAPKLFFYPKDAKLDTGFSLDVHSDLEKEIGIVGLGKMGANLARNLLGKGWKVYGYNRTKEKTEELVKAGLKPAYLLKELVKYLHKPRILWIMLTAGEAVDAAIDELISVMEKGDIIVDAGNSYFRDSIRRGKKLEKLGIEFIDVGASGGPGGARNGMSLMVGGTKETYNSLKPLLKSISVPGGLAHFPGYGAGHFVKMVHNGIEYGMMQAIAEGFGIMKKSDYNLDLSEVARVYNNGSVIESRLVAWLENAFEIYGQDLNEVSGSVSYTGEGEWTVKTAREMKLKTPVIEKSFEFRVKSKENPSYMGKILSALRNQFGKHSIK</sequence>
<protein>
    <recommendedName>
        <fullName evidence="6">Glucose-6-phosphate 1-dehydrogenase</fullName>
        <shortName evidence="6">G6PD</shortName>
        <ecNumber evidence="6">1.1.1.49</ecNumber>
    </recommendedName>
</protein>
<evidence type="ECO:0000256" key="6">
    <source>
        <dbReference type="HAMAP-Rule" id="MF_00966"/>
    </source>
</evidence>
<reference evidence="8 9" key="1">
    <citation type="journal article" date="2015" name="Nature">
        <title>rRNA introns, odd ribosomes, and small enigmatic genomes across a large radiation of phyla.</title>
        <authorList>
            <person name="Brown C.T."/>
            <person name="Hug L.A."/>
            <person name="Thomas B.C."/>
            <person name="Sharon I."/>
            <person name="Castelle C.J."/>
            <person name="Singh A."/>
            <person name="Wilkins M.J."/>
            <person name="Williams K.H."/>
            <person name="Banfield J.F."/>
        </authorList>
    </citation>
    <scope>NUCLEOTIDE SEQUENCE [LARGE SCALE GENOMIC DNA]</scope>
</reference>
<feature type="binding site" evidence="6">
    <location>
        <position position="53"/>
    </location>
    <ligand>
        <name>NADP(+)</name>
        <dbReference type="ChEBI" id="CHEBI:58349"/>
    </ligand>
</feature>